<accession>A0ABQ5BZW5</accession>
<reference evidence="4" key="2">
    <citation type="submission" date="2022-01" db="EMBL/GenBank/DDBJ databases">
        <authorList>
            <person name="Yamashiro T."/>
            <person name="Shiraishi A."/>
            <person name="Satake H."/>
            <person name="Nakayama K."/>
        </authorList>
    </citation>
    <scope>NUCLEOTIDE SEQUENCE</scope>
</reference>
<feature type="chain" id="PRO_5045827429" evidence="3">
    <location>
        <begin position="23"/>
        <end position="340"/>
    </location>
</feature>
<name>A0ABQ5BZW5_9ASTR</name>
<dbReference type="InterPro" id="IPR011333">
    <property type="entry name" value="SKP1/BTB/POZ_sf"/>
</dbReference>
<dbReference type="Proteomes" id="UP001151760">
    <property type="component" value="Unassembled WGS sequence"/>
</dbReference>
<dbReference type="EMBL" id="BQNB010013803">
    <property type="protein sequence ID" value="GJT20445.1"/>
    <property type="molecule type" value="Genomic_DNA"/>
</dbReference>
<dbReference type="PANTHER" id="PTHR47369:SF1">
    <property type="entry name" value="BTB_POZ DOMAIN-CONTAINING PROTEIN"/>
    <property type="match status" value="1"/>
</dbReference>
<dbReference type="Gene3D" id="3.30.710.10">
    <property type="entry name" value="Potassium Channel Kv1.1, Chain A"/>
    <property type="match status" value="1"/>
</dbReference>
<keyword evidence="3" id="KW-0732">Signal</keyword>
<evidence type="ECO:0000313" key="5">
    <source>
        <dbReference type="Proteomes" id="UP001151760"/>
    </source>
</evidence>
<sequence>MVMMMTVRWCWLGDDWLSTVWCYDDDDIDGGECGLRWTDPFSLRAPTAGRKEACSNRLGRKEPGYIRSFTIVVSRSPQAKRTEVEPRRYQQKGTPSRTTSRYSESEDSEGGHWKSKSRRHSSETRMLARKEYMRKVEIREESLKLFQFGRKNRRYGHANLVPHSVQLNPHLIFRSNITRGWDIKHLETVSKATSETLNQHKKISIETMDCETGPPTRYMNGFDEPLPISTHSGSDTITVTVIRSTSLTIVTIINQPLSVEVRLKPSSTARIEDVKFAVERNMLHGPWKDATSPVLTLHVHDNNVNREAIAIALAYLYENHPKLDDSNAFRVLAAASFLDL</sequence>
<protein>
    <submittedName>
        <fullName evidence="4">BTB/POZ domain-containing protein</fullName>
    </submittedName>
</protein>
<comment type="pathway">
    <text evidence="1">Protein modification; protein ubiquitination.</text>
</comment>
<feature type="compositionally biased region" description="Polar residues" evidence="2">
    <location>
        <begin position="91"/>
        <end position="102"/>
    </location>
</feature>
<feature type="signal peptide" evidence="3">
    <location>
        <begin position="1"/>
        <end position="22"/>
    </location>
</feature>
<evidence type="ECO:0000256" key="2">
    <source>
        <dbReference type="SAM" id="MobiDB-lite"/>
    </source>
</evidence>
<organism evidence="4 5">
    <name type="scientific">Tanacetum coccineum</name>
    <dbReference type="NCBI Taxonomy" id="301880"/>
    <lineage>
        <taxon>Eukaryota</taxon>
        <taxon>Viridiplantae</taxon>
        <taxon>Streptophyta</taxon>
        <taxon>Embryophyta</taxon>
        <taxon>Tracheophyta</taxon>
        <taxon>Spermatophyta</taxon>
        <taxon>Magnoliopsida</taxon>
        <taxon>eudicotyledons</taxon>
        <taxon>Gunneridae</taxon>
        <taxon>Pentapetalae</taxon>
        <taxon>asterids</taxon>
        <taxon>campanulids</taxon>
        <taxon>Asterales</taxon>
        <taxon>Asteraceae</taxon>
        <taxon>Asteroideae</taxon>
        <taxon>Anthemideae</taxon>
        <taxon>Anthemidinae</taxon>
        <taxon>Tanacetum</taxon>
    </lineage>
</organism>
<evidence type="ECO:0000256" key="1">
    <source>
        <dbReference type="ARBA" id="ARBA00004906"/>
    </source>
</evidence>
<keyword evidence="5" id="KW-1185">Reference proteome</keyword>
<reference evidence="4" key="1">
    <citation type="journal article" date="2022" name="Int. J. Mol. Sci.">
        <title>Draft Genome of Tanacetum Coccineum: Genomic Comparison of Closely Related Tanacetum-Family Plants.</title>
        <authorList>
            <person name="Yamashiro T."/>
            <person name="Shiraishi A."/>
            <person name="Nakayama K."/>
            <person name="Satake H."/>
        </authorList>
    </citation>
    <scope>NUCLEOTIDE SEQUENCE</scope>
</reference>
<dbReference type="PANTHER" id="PTHR47369">
    <property type="entry name" value="BTB/POZ DOMAIN-CONTAINING PROTEIN"/>
    <property type="match status" value="1"/>
</dbReference>
<feature type="region of interest" description="Disordered" evidence="2">
    <location>
        <begin position="77"/>
        <end position="125"/>
    </location>
</feature>
<proteinExistence type="predicted"/>
<dbReference type="SUPFAM" id="SSF54695">
    <property type="entry name" value="POZ domain"/>
    <property type="match status" value="1"/>
</dbReference>
<evidence type="ECO:0000256" key="3">
    <source>
        <dbReference type="SAM" id="SignalP"/>
    </source>
</evidence>
<comment type="caution">
    <text evidence="4">The sequence shown here is derived from an EMBL/GenBank/DDBJ whole genome shotgun (WGS) entry which is preliminary data.</text>
</comment>
<gene>
    <name evidence="4" type="ORF">Tco_0890382</name>
</gene>
<evidence type="ECO:0000313" key="4">
    <source>
        <dbReference type="EMBL" id="GJT20445.1"/>
    </source>
</evidence>